<proteinExistence type="predicted"/>
<reference evidence="2" key="1">
    <citation type="submission" date="2022-01" db="EMBL/GenBank/DDBJ databases">
        <authorList>
            <person name="Wang Y."/>
        </authorList>
    </citation>
    <scope>NUCLEOTIDE SEQUENCE</scope>
    <source>
        <strain evidence="2">WB101</strain>
    </source>
</reference>
<name>A0ABS9KEV2_9BACT</name>
<evidence type="ECO:0000256" key="1">
    <source>
        <dbReference type="SAM" id="Coils"/>
    </source>
</evidence>
<gene>
    <name evidence="2" type="ORF">L6773_12330</name>
</gene>
<protein>
    <recommendedName>
        <fullName evidence="4">Tetratricopeptide repeat protein</fullName>
    </recommendedName>
</protein>
<dbReference type="InterPro" id="IPR019734">
    <property type="entry name" value="TPR_rpt"/>
</dbReference>
<dbReference type="SUPFAM" id="SSF81901">
    <property type="entry name" value="HCP-like"/>
    <property type="match status" value="1"/>
</dbReference>
<dbReference type="Gene3D" id="1.25.40.10">
    <property type="entry name" value="Tetratricopeptide repeat domain"/>
    <property type="match status" value="4"/>
</dbReference>
<dbReference type="Proteomes" id="UP001165366">
    <property type="component" value="Unassembled WGS sequence"/>
</dbReference>
<accession>A0ABS9KEV2</accession>
<dbReference type="InterPro" id="IPR011990">
    <property type="entry name" value="TPR-like_helical_dom_sf"/>
</dbReference>
<dbReference type="PROSITE" id="PS51257">
    <property type="entry name" value="PROKAR_LIPOPROTEIN"/>
    <property type="match status" value="1"/>
</dbReference>
<dbReference type="SUPFAM" id="SSF48452">
    <property type="entry name" value="TPR-like"/>
    <property type="match status" value="1"/>
</dbReference>
<organism evidence="2 3">
    <name type="scientific">Rhodohalobacter sulfatireducens</name>
    <dbReference type="NCBI Taxonomy" id="2911366"/>
    <lineage>
        <taxon>Bacteria</taxon>
        <taxon>Pseudomonadati</taxon>
        <taxon>Balneolota</taxon>
        <taxon>Balneolia</taxon>
        <taxon>Balneolales</taxon>
        <taxon>Balneolaceae</taxon>
        <taxon>Rhodohalobacter</taxon>
    </lineage>
</organism>
<reference evidence="2" key="2">
    <citation type="submission" date="2024-05" db="EMBL/GenBank/DDBJ databases">
        <title>Rhodohalobacter halophilus gen. nov., sp. nov., a moderately halophilic member of the family Balneolaceae.</title>
        <authorList>
            <person name="Xia J."/>
        </authorList>
    </citation>
    <scope>NUCLEOTIDE SEQUENCE</scope>
    <source>
        <strain evidence="2">WB101</strain>
    </source>
</reference>
<evidence type="ECO:0008006" key="4">
    <source>
        <dbReference type="Google" id="ProtNLM"/>
    </source>
</evidence>
<sequence>MRKIVQITVLVFLLAGCGSLKQGWNNFTAYYNTFYNAKKFYNSGLEKNRNQQPQINPLVPIRVHPSPTDAGLEDFDKAIEKGSAILRDHDNSKFVVPALFVIGKSYYHRSDFFAALEKFQELDTIAEGEQRQEAVVWLGLTYLEMSNYDQGIEVLEFELSGEENWLPKWRAEAQLALGELHTELENWETAANYLEMSLSGIEQEEKRAKTRFLLGQVFENMDELSRALFSYSQINDLRTDFDLEFNAIRKQAEVSREIGNYDYAVSIYQRMRRDDKFLEYRSDLQYEIARTLQLKGDQAAAVQNYNSVLRNRIQPPTDFTLAKTYYGLGEIYRDEYEDLGMAAAYFDSAASQRVDESLLDDDFNARELARSYGEYVSIKENISRRDSLLNLAELDEEELEAFLDELRQQELEKMEEELEEIQDQRDQMLVADQSQEPAQAATTTEYGFLNIESATRLADASLQFQAIWGDRPLADNWRRRSVVSGSRFDQVRAAEDDSSEDNSVDLRATGIQPTIDTSEIPFSQEAKNEMYAEIESYNYRLGNLFFLSLDMPDSAGVYYQKVANSGYDEDLAIRSLYSIAEVKLLLNQQEEAGNLFEQLKAQAPNSNYTERLAERLGIPSSENIEDENRSDSGMNVAVSDSTVDSAQALASEIVVDSSEAELVRPFLLLDEAKTYMQKGRNQPGFDEDFSQWFEEQQEIESKRNQFEELKDSARVMLADTTLDDTRQQYWQQIADSTFKEPEITENYPFEGAYWDSTRSILQEIETEYSASTVMPQVQILRETLSKPSVGSLGVRDSTMVQDQQETEEEMGNYPSCEAAGITLNLGGDMESFMNSLSYPEWTQDVSIRGELEYLFVVEPDGTIQSYEQLSRMDRSGIPQALESGIETNVRFDAHSSEEPVECTMIFPFNL</sequence>
<dbReference type="RefSeq" id="WP_237854720.1">
    <property type="nucleotide sequence ID" value="NZ_JAKLWS010000015.1"/>
</dbReference>
<dbReference type="SMART" id="SM00028">
    <property type="entry name" value="TPR"/>
    <property type="match status" value="6"/>
</dbReference>
<feature type="coiled-coil region" evidence="1">
    <location>
        <begin position="389"/>
        <end position="431"/>
    </location>
</feature>
<evidence type="ECO:0000313" key="2">
    <source>
        <dbReference type="EMBL" id="MCG2589358.1"/>
    </source>
</evidence>
<keyword evidence="1" id="KW-0175">Coiled coil</keyword>
<keyword evidence="3" id="KW-1185">Reference proteome</keyword>
<dbReference type="Pfam" id="PF13174">
    <property type="entry name" value="TPR_6"/>
    <property type="match status" value="1"/>
</dbReference>
<evidence type="ECO:0000313" key="3">
    <source>
        <dbReference type="Proteomes" id="UP001165366"/>
    </source>
</evidence>
<dbReference type="EMBL" id="JAKLWS010000015">
    <property type="protein sequence ID" value="MCG2589358.1"/>
    <property type="molecule type" value="Genomic_DNA"/>
</dbReference>
<comment type="caution">
    <text evidence="2">The sequence shown here is derived from an EMBL/GenBank/DDBJ whole genome shotgun (WGS) entry which is preliminary data.</text>
</comment>